<evidence type="ECO:0000256" key="6">
    <source>
        <dbReference type="ARBA" id="ARBA00023163"/>
    </source>
</evidence>
<dbReference type="SMART" id="SM00399">
    <property type="entry name" value="ZnF_C4"/>
    <property type="match status" value="1"/>
</dbReference>
<dbReference type="AlphaFoldDB" id="A0A7R9KBF0"/>
<keyword evidence="7" id="KW-0675">Receptor</keyword>
<feature type="domain" description="Nuclear receptor" evidence="10">
    <location>
        <begin position="19"/>
        <end position="94"/>
    </location>
</feature>
<dbReference type="Pfam" id="PF00105">
    <property type="entry name" value="zf-C4"/>
    <property type="match status" value="1"/>
</dbReference>
<gene>
    <name evidence="12" type="ORF">OSB1V03_LOCUS75</name>
</gene>
<dbReference type="PROSITE" id="PS51030">
    <property type="entry name" value="NUCLEAR_REC_DBD_2"/>
    <property type="match status" value="1"/>
</dbReference>
<dbReference type="GO" id="GO:0004879">
    <property type="term" value="F:nuclear receptor activity"/>
    <property type="evidence" value="ECO:0007669"/>
    <property type="project" value="TreeGrafter"/>
</dbReference>
<dbReference type="InterPro" id="IPR001628">
    <property type="entry name" value="Znf_hrmn_rcpt"/>
</dbReference>
<evidence type="ECO:0008006" key="14">
    <source>
        <dbReference type="Google" id="ProtNLM"/>
    </source>
</evidence>
<dbReference type="GO" id="GO:0030154">
    <property type="term" value="P:cell differentiation"/>
    <property type="evidence" value="ECO:0007669"/>
    <property type="project" value="TreeGrafter"/>
</dbReference>
<dbReference type="InterPro" id="IPR050234">
    <property type="entry name" value="Nuclear_hormone_rcpt_NR1"/>
</dbReference>
<reference evidence="12" key="1">
    <citation type="submission" date="2020-11" db="EMBL/GenBank/DDBJ databases">
        <authorList>
            <person name="Tran Van P."/>
        </authorList>
    </citation>
    <scope>NUCLEOTIDE SEQUENCE</scope>
</reference>
<dbReference type="Proteomes" id="UP000759131">
    <property type="component" value="Unassembled WGS sequence"/>
</dbReference>
<dbReference type="OrthoDB" id="6522851at2759"/>
<dbReference type="PRINTS" id="PR00047">
    <property type="entry name" value="STROIDFINGER"/>
</dbReference>
<dbReference type="InterPro" id="IPR035500">
    <property type="entry name" value="NHR-like_dom_sf"/>
</dbReference>
<dbReference type="GO" id="GO:0008270">
    <property type="term" value="F:zinc ion binding"/>
    <property type="evidence" value="ECO:0007669"/>
    <property type="project" value="UniProtKB-KW"/>
</dbReference>
<proteinExistence type="predicted"/>
<evidence type="ECO:0000256" key="2">
    <source>
        <dbReference type="ARBA" id="ARBA00022771"/>
    </source>
</evidence>
<dbReference type="PROSITE" id="PS00031">
    <property type="entry name" value="NUCLEAR_REC_DBD_1"/>
    <property type="match status" value="1"/>
</dbReference>
<dbReference type="Gene3D" id="3.30.50.10">
    <property type="entry name" value="Erythroid Transcription Factor GATA-1, subunit A"/>
    <property type="match status" value="1"/>
</dbReference>
<evidence type="ECO:0000256" key="4">
    <source>
        <dbReference type="ARBA" id="ARBA00023015"/>
    </source>
</evidence>
<dbReference type="InterPro" id="IPR001723">
    <property type="entry name" value="Nuclear_hrmn_rcpt"/>
</dbReference>
<keyword evidence="6" id="KW-0804">Transcription</keyword>
<dbReference type="InterPro" id="IPR013088">
    <property type="entry name" value="Znf_NHR/GATA"/>
</dbReference>
<dbReference type="GO" id="GO:0000978">
    <property type="term" value="F:RNA polymerase II cis-regulatory region sequence-specific DNA binding"/>
    <property type="evidence" value="ECO:0007669"/>
    <property type="project" value="TreeGrafter"/>
</dbReference>
<evidence type="ECO:0000313" key="13">
    <source>
        <dbReference type="Proteomes" id="UP000759131"/>
    </source>
</evidence>
<dbReference type="PROSITE" id="PS51843">
    <property type="entry name" value="NR_LBD"/>
    <property type="match status" value="1"/>
</dbReference>
<feature type="compositionally biased region" description="Low complexity" evidence="9">
    <location>
        <begin position="116"/>
        <end position="145"/>
    </location>
</feature>
<sequence length="464" mass="52767">MVSVNETDMDAMRTNKDGSKICGVCGDKAIAKNFGAVSCESCKAFFRRNAHKLTVYKCYFDEKCKLDSVTRKFCRRCRLRKCFEIGMKQEWILNDEEKQVRRKKIEEKRSKKRKNSVQSSSSETKSVSDSNSGSNNPSPPDLLSSAMNSVELYGNGGDISDDEIIHNITDIESYIFSDDVVVNRDGVVGELPGDGDDDDEDDIAPDVYQKAVELEFAVLPIARPMGECSDTFNELEYSRLTELFTALNIMQTQVPENAVPMENIEHMCQIMATKVDKEIRSLVTVSKGLSAFNSMCENDQISLLKYGSIEIFCMRSVLTYDNVTDCWTLVMDNNQSIMLKFDTLDGDFVFSAHKKYLRKIGKEWDSDPYILDLLTAIVLFNPDRPNLIHKDMVKLQQQMYMYLLQRYLLLKSRSECHSKEKFLRLLNTLHDLDGVNQMRNGACTKGGPPEAFGPLLREILDIDN</sequence>
<dbReference type="Gene3D" id="1.10.565.10">
    <property type="entry name" value="Retinoid X Receptor"/>
    <property type="match status" value="1"/>
</dbReference>
<evidence type="ECO:0000259" key="11">
    <source>
        <dbReference type="PROSITE" id="PS51843"/>
    </source>
</evidence>
<keyword evidence="8" id="KW-0539">Nucleus</keyword>
<dbReference type="GO" id="GO:0000122">
    <property type="term" value="P:negative regulation of transcription by RNA polymerase II"/>
    <property type="evidence" value="ECO:0007669"/>
    <property type="project" value="TreeGrafter"/>
</dbReference>
<keyword evidence="2" id="KW-0863">Zinc-finger</keyword>
<dbReference type="SUPFAM" id="SSF57716">
    <property type="entry name" value="Glucocorticoid receptor-like (DNA-binding domain)"/>
    <property type="match status" value="1"/>
</dbReference>
<evidence type="ECO:0000256" key="9">
    <source>
        <dbReference type="SAM" id="MobiDB-lite"/>
    </source>
</evidence>
<evidence type="ECO:0000256" key="5">
    <source>
        <dbReference type="ARBA" id="ARBA00023125"/>
    </source>
</evidence>
<keyword evidence="4" id="KW-0805">Transcription regulation</keyword>
<feature type="region of interest" description="Disordered" evidence="9">
    <location>
        <begin position="104"/>
        <end position="145"/>
    </location>
</feature>
<keyword evidence="1" id="KW-0479">Metal-binding</keyword>
<evidence type="ECO:0000256" key="1">
    <source>
        <dbReference type="ARBA" id="ARBA00022723"/>
    </source>
</evidence>
<dbReference type="PANTHER" id="PTHR24082:SF283">
    <property type="entry name" value="NUCLEAR HORMONE RECEPTOR HR96"/>
    <property type="match status" value="1"/>
</dbReference>
<evidence type="ECO:0000256" key="7">
    <source>
        <dbReference type="ARBA" id="ARBA00023170"/>
    </source>
</evidence>
<dbReference type="SMART" id="SM00430">
    <property type="entry name" value="HOLI"/>
    <property type="match status" value="1"/>
</dbReference>
<keyword evidence="5" id="KW-0238">DNA-binding</keyword>
<organism evidence="12">
    <name type="scientific">Medioppia subpectinata</name>
    <dbReference type="NCBI Taxonomy" id="1979941"/>
    <lineage>
        <taxon>Eukaryota</taxon>
        <taxon>Metazoa</taxon>
        <taxon>Ecdysozoa</taxon>
        <taxon>Arthropoda</taxon>
        <taxon>Chelicerata</taxon>
        <taxon>Arachnida</taxon>
        <taxon>Acari</taxon>
        <taxon>Acariformes</taxon>
        <taxon>Sarcoptiformes</taxon>
        <taxon>Oribatida</taxon>
        <taxon>Brachypylina</taxon>
        <taxon>Oppioidea</taxon>
        <taxon>Oppiidae</taxon>
        <taxon>Medioppia</taxon>
    </lineage>
</organism>
<name>A0A7R9KBF0_9ACAR</name>
<dbReference type="GO" id="GO:0045944">
    <property type="term" value="P:positive regulation of transcription by RNA polymerase II"/>
    <property type="evidence" value="ECO:0007669"/>
    <property type="project" value="TreeGrafter"/>
</dbReference>
<evidence type="ECO:0000313" key="12">
    <source>
        <dbReference type="EMBL" id="CAD7619574.1"/>
    </source>
</evidence>
<feature type="domain" description="NR LBD" evidence="11">
    <location>
        <begin position="232"/>
        <end position="464"/>
    </location>
</feature>
<evidence type="ECO:0000256" key="3">
    <source>
        <dbReference type="ARBA" id="ARBA00022833"/>
    </source>
</evidence>
<protein>
    <recommendedName>
        <fullName evidence="14">Nuclear hormone receptor HR96</fullName>
    </recommendedName>
</protein>
<evidence type="ECO:0000259" key="10">
    <source>
        <dbReference type="PROSITE" id="PS51030"/>
    </source>
</evidence>
<dbReference type="EMBL" id="OC854586">
    <property type="protein sequence ID" value="CAD7619574.1"/>
    <property type="molecule type" value="Genomic_DNA"/>
</dbReference>
<dbReference type="SUPFAM" id="SSF48508">
    <property type="entry name" value="Nuclear receptor ligand-binding domain"/>
    <property type="match status" value="1"/>
</dbReference>
<dbReference type="InterPro" id="IPR000536">
    <property type="entry name" value="Nucl_hrmn_rcpt_lig-bd"/>
</dbReference>
<keyword evidence="13" id="KW-1185">Reference proteome</keyword>
<keyword evidence="3" id="KW-0862">Zinc</keyword>
<dbReference type="EMBL" id="CAJPIZ010000011">
    <property type="protein sequence ID" value="CAG2100004.1"/>
    <property type="molecule type" value="Genomic_DNA"/>
</dbReference>
<accession>A0A7R9KBF0</accession>
<evidence type="ECO:0000256" key="8">
    <source>
        <dbReference type="ARBA" id="ARBA00023242"/>
    </source>
</evidence>
<dbReference type="PANTHER" id="PTHR24082">
    <property type="entry name" value="NUCLEAR HORMONE RECEPTOR"/>
    <property type="match status" value="1"/>
</dbReference>
<dbReference type="PRINTS" id="PR00398">
    <property type="entry name" value="STRDHORMONER"/>
</dbReference>